<gene>
    <name evidence="1" type="ORF">ACFQ2O_20090</name>
</gene>
<dbReference type="RefSeq" id="WP_377532262.1">
    <property type="nucleotide sequence ID" value="NZ_JBHTLD010000293.1"/>
</dbReference>
<proteinExistence type="predicted"/>
<evidence type="ECO:0000313" key="1">
    <source>
        <dbReference type="EMBL" id="MFD1188522.1"/>
    </source>
</evidence>
<evidence type="ECO:0000313" key="2">
    <source>
        <dbReference type="Proteomes" id="UP001597094"/>
    </source>
</evidence>
<name>A0ABW3SVP9_9BACT</name>
<comment type="caution">
    <text evidence="1">The sequence shown here is derived from an EMBL/GenBank/DDBJ whole genome shotgun (WGS) entry which is preliminary data.</text>
</comment>
<dbReference type="Proteomes" id="UP001597094">
    <property type="component" value="Unassembled WGS sequence"/>
</dbReference>
<organism evidence="1 2">
    <name type="scientific">Pontibacter rugosus</name>
    <dbReference type="NCBI Taxonomy" id="1745966"/>
    <lineage>
        <taxon>Bacteria</taxon>
        <taxon>Pseudomonadati</taxon>
        <taxon>Bacteroidota</taxon>
        <taxon>Cytophagia</taxon>
        <taxon>Cytophagales</taxon>
        <taxon>Hymenobacteraceae</taxon>
        <taxon>Pontibacter</taxon>
    </lineage>
</organism>
<keyword evidence="2" id="KW-1185">Reference proteome</keyword>
<protein>
    <submittedName>
        <fullName evidence="1">Uncharacterized protein</fullName>
    </submittedName>
</protein>
<dbReference type="EMBL" id="JBHTLD010000293">
    <property type="protein sequence ID" value="MFD1188522.1"/>
    <property type="molecule type" value="Genomic_DNA"/>
</dbReference>
<accession>A0ABW3SVP9</accession>
<reference evidence="2" key="1">
    <citation type="journal article" date="2019" name="Int. J. Syst. Evol. Microbiol.">
        <title>The Global Catalogue of Microorganisms (GCM) 10K type strain sequencing project: providing services to taxonomists for standard genome sequencing and annotation.</title>
        <authorList>
            <consortium name="The Broad Institute Genomics Platform"/>
            <consortium name="The Broad Institute Genome Sequencing Center for Infectious Disease"/>
            <person name="Wu L."/>
            <person name="Ma J."/>
        </authorList>
    </citation>
    <scope>NUCLEOTIDE SEQUENCE [LARGE SCALE GENOMIC DNA]</scope>
    <source>
        <strain evidence="2">JCM 31319</strain>
    </source>
</reference>
<sequence length="62" mass="7233">VGLILIELFKKEVSYDISRGKLHEMVENLYDKGFKEIGDKICLLHGEAGFHFLRSLYIKYNT</sequence>
<feature type="non-terminal residue" evidence="1">
    <location>
        <position position="1"/>
    </location>
</feature>